<keyword evidence="3" id="KW-1185">Reference proteome</keyword>
<feature type="compositionally biased region" description="Polar residues" evidence="1">
    <location>
        <begin position="89"/>
        <end position="109"/>
    </location>
</feature>
<name>A0A9Q1JRK5_9CARY</name>
<dbReference type="EMBL" id="JAKOGI010000876">
    <property type="protein sequence ID" value="KAJ8429640.1"/>
    <property type="molecule type" value="Genomic_DNA"/>
</dbReference>
<evidence type="ECO:0000313" key="2">
    <source>
        <dbReference type="EMBL" id="KAJ8429640.1"/>
    </source>
</evidence>
<accession>A0A9Q1JRK5</accession>
<evidence type="ECO:0000256" key="1">
    <source>
        <dbReference type="SAM" id="MobiDB-lite"/>
    </source>
</evidence>
<reference evidence="2" key="1">
    <citation type="submission" date="2022-04" db="EMBL/GenBank/DDBJ databases">
        <title>Carnegiea gigantea Genome sequencing and assembly v2.</title>
        <authorList>
            <person name="Copetti D."/>
            <person name="Sanderson M.J."/>
            <person name="Burquez A."/>
            <person name="Wojciechowski M.F."/>
        </authorList>
    </citation>
    <scope>NUCLEOTIDE SEQUENCE</scope>
    <source>
        <strain evidence="2">SGP5-SGP5p</strain>
        <tissue evidence="2">Aerial part</tissue>
    </source>
</reference>
<evidence type="ECO:0000313" key="3">
    <source>
        <dbReference type="Proteomes" id="UP001153076"/>
    </source>
</evidence>
<organism evidence="2 3">
    <name type="scientific">Carnegiea gigantea</name>
    <dbReference type="NCBI Taxonomy" id="171969"/>
    <lineage>
        <taxon>Eukaryota</taxon>
        <taxon>Viridiplantae</taxon>
        <taxon>Streptophyta</taxon>
        <taxon>Embryophyta</taxon>
        <taxon>Tracheophyta</taxon>
        <taxon>Spermatophyta</taxon>
        <taxon>Magnoliopsida</taxon>
        <taxon>eudicotyledons</taxon>
        <taxon>Gunneridae</taxon>
        <taxon>Pentapetalae</taxon>
        <taxon>Caryophyllales</taxon>
        <taxon>Cactineae</taxon>
        <taxon>Cactaceae</taxon>
        <taxon>Cactoideae</taxon>
        <taxon>Echinocereeae</taxon>
        <taxon>Carnegiea</taxon>
    </lineage>
</organism>
<dbReference type="OrthoDB" id="694700at2759"/>
<comment type="caution">
    <text evidence="2">The sequence shown here is derived from an EMBL/GenBank/DDBJ whole genome shotgun (WGS) entry which is preliminary data.</text>
</comment>
<feature type="region of interest" description="Disordered" evidence="1">
    <location>
        <begin position="87"/>
        <end position="128"/>
    </location>
</feature>
<sequence>MVILIILMVRQFIKLTKENLVEGRTRCPWDILDHVKYRGSTSRETNIDPPNFTSGDDMEGKPLIDALRSKRTLNVLAAKSFAAAAQSLGHPSSNTETAQPAQPASSMKASESLVQQQPPMLLPSSQPLRPPTVVARASAKDSRCSGQILSPPTIPPAITYCLHYCIMARTYTHFPDQSSTALDLPIYDKIWSFSTILCYYKIESTFKSLNYKIESTLLAPSCCWNFISSTSQASRQSPSNANNDHEDLARSSQSQFIDKGKGHSKFMYPADKGFDKCVLKYVAKHFKQYKHGLKGDYFKLEEKTREDMYESVPKGHSRDGWMRLRLPKIGQDARASQTHCHTTGSTSYVETHGREPTHLEFFKETHSKEGGGFVANTVEIKNKVFDELMYEEENPKRPIGFGFIVYQSDIFGVNVVLRKRGYTFPDNNMELKRVKEGLASQKAMFLLMLRRCVMEKLQTNS</sequence>
<feature type="region of interest" description="Disordered" evidence="1">
    <location>
        <begin position="232"/>
        <end position="254"/>
    </location>
</feature>
<feature type="compositionally biased region" description="Low complexity" evidence="1">
    <location>
        <begin position="112"/>
        <end position="127"/>
    </location>
</feature>
<dbReference type="AlphaFoldDB" id="A0A9Q1JRK5"/>
<gene>
    <name evidence="2" type="ORF">Cgig2_024999</name>
</gene>
<proteinExistence type="predicted"/>
<dbReference type="Proteomes" id="UP001153076">
    <property type="component" value="Unassembled WGS sequence"/>
</dbReference>
<protein>
    <submittedName>
        <fullName evidence="2">Uncharacterized protein</fullName>
    </submittedName>
</protein>